<keyword evidence="3" id="KW-0804">Transcription</keyword>
<dbReference type="Gene3D" id="1.10.10.10">
    <property type="entry name" value="Winged helix-like DNA-binding domain superfamily/Winged helix DNA-binding domain"/>
    <property type="match status" value="1"/>
</dbReference>
<dbReference type="Pfam" id="PF12802">
    <property type="entry name" value="MarR_2"/>
    <property type="match status" value="1"/>
</dbReference>
<protein>
    <submittedName>
        <fullName evidence="5">Transcriptional regulator, MarR family</fullName>
    </submittedName>
</protein>
<keyword evidence="1" id="KW-0805">Transcription regulation</keyword>
<dbReference type="AlphaFoldDB" id="A0A1S6HXM0"/>
<dbReference type="STRING" id="225848.Sps_05236"/>
<accession>A0A1S6HXM0</accession>
<dbReference type="PROSITE" id="PS01117">
    <property type="entry name" value="HTH_MARR_1"/>
    <property type="match status" value="1"/>
</dbReference>
<keyword evidence="6" id="KW-1185">Reference proteome</keyword>
<sequence>MDGLDRVVAQWKQEKPHLDSMPMSLIGRLMRLSKYLEAQIAECHKAYDLKPGEFDVIATLRRSGGDYCLTPSELIDSMMLTSGAMTNRLSRLESKGLIERVNSKEDRRSVSVALTEQGLSLIDRAIEDHSELQQELVASLSESEKPALNGLLKTWLAQYES</sequence>
<evidence type="ECO:0000256" key="3">
    <source>
        <dbReference type="ARBA" id="ARBA00023163"/>
    </source>
</evidence>
<feature type="domain" description="HTH marR-type" evidence="4">
    <location>
        <begin position="22"/>
        <end position="157"/>
    </location>
</feature>
<keyword evidence="2" id="KW-0238">DNA-binding</keyword>
<dbReference type="InterPro" id="IPR036390">
    <property type="entry name" value="WH_DNA-bd_sf"/>
</dbReference>
<dbReference type="SMART" id="SM00347">
    <property type="entry name" value="HTH_MARR"/>
    <property type="match status" value="1"/>
</dbReference>
<dbReference type="KEGG" id="spsw:Sps_05236"/>
<proteinExistence type="predicted"/>
<evidence type="ECO:0000313" key="6">
    <source>
        <dbReference type="Proteomes" id="UP000189545"/>
    </source>
</evidence>
<dbReference type="GO" id="GO:0003700">
    <property type="term" value="F:DNA-binding transcription factor activity"/>
    <property type="evidence" value="ECO:0007669"/>
    <property type="project" value="InterPro"/>
</dbReference>
<dbReference type="PANTHER" id="PTHR42756">
    <property type="entry name" value="TRANSCRIPTIONAL REGULATOR, MARR"/>
    <property type="match status" value="1"/>
</dbReference>
<dbReference type="PROSITE" id="PS50995">
    <property type="entry name" value="HTH_MARR_2"/>
    <property type="match status" value="1"/>
</dbReference>
<reference evidence="5 6" key="1">
    <citation type="submission" date="2016-03" db="EMBL/GenBank/DDBJ databases">
        <title>Complete genome sequence of Shewanella psychrophila WP2, a deep sea bacterium isolated from west Pacific sediment.</title>
        <authorList>
            <person name="Xu G."/>
            <person name="Jian H."/>
        </authorList>
    </citation>
    <scope>NUCLEOTIDE SEQUENCE [LARGE SCALE GENOMIC DNA]</scope>
    <source>
        <strain evidence="5 6">WP2</strain>
    </source>
</reference>
<evidence type="ECO:0000256" key="1">
    <source>
        <dbReference type="ARBA" id="ARBA00023015"/>
    </source>
</evidence>
<dbReference type="Proteomes" id="UP000189545">
    <property type="component" value="Chromosome"/>
</dbReference>
<dbReference type="PRINTS" id="PR00598">
    <property type="entry name" value="HTHMARR"/>
</dbReference>
<dbReference type="PANTHER" id="PTHR42756:SF1">
    <property type="entry name" value="TRANSCRIPTIONAL REPRESSOR OF EMRAB OPERON"/>
    <property type="match status" value="1"/>
</dbReference>
<name>A0A1S6HXM0_9GAMM</name>
<evidence type="ECO:0000256" key="2">
    <source>
        <dbReference type="ARBA" id="ARBA00023125"/>
    </source>
</evidence>
<dbReference type="GO" id="GO:0003677">
    <property type="term" value="F:DNA binding"/>
    <property type="evidence" value="ECO:0007669"/>
    <property type="project" value="UniProtKB-KW"/>
</dbReference>
<dbReference type="RefSeq" id="WP_077755109.1">
    <property type="nucleotide sequence ID" value="NZ_CP014782.1"/>
</dbReference>
<dbReference type="SUPFAM" id="SSF46785">
    <property type="entry name" value="Winged helix' DNA-binding domain"/>
    <property type="match status" value="1"/>
</dbReference>
<dbReference type="InterPro" id="IPR023187">
    <property type="entry name" value="Tscrpt_reg_MarR-type_CS"/>
</dbReference>
<gene>
    <name evidence="5" type="ORF">Sps_05236</name>
</gene>
<dbReference type="EMBL" id="CP014782">
    <property type="protein sequence ID" value="AQS40305.1"/>
    <property type="molecule type" value="Genomic_DNA"/>
</dbReference>
<dbReference type="InterPro" id="IPR000835">
    <property type="entry name" value="HTH_MarR-typ"/>
</dbReference>
<organism evidence="5 6">
    <name type="scientific">Shewanella psychrophila</name>
    <dbReference type="NCBI Taxonomy" id="225848"/>
    <lineage>
        <taxon>Bacteria</taxon>
        <taxon>Pseudomonadati</taxon>
        <taxon>Pseudomonadota</taxon>
        <taxon>Gammaproteobacteria</taxon>
        <taxon>Alteromonadales</taxon>
        <taxon>Shewanellaceae</taxon>
        <taxon>Shewanella</taxon>
    </lineage>
</organism>
<dbReference type="OrthoDB" id="32523at2"/>
<evidence type="ECO:0000259" key="4">
    <source>
        <dbReference type="PROSITE" id="PS50995"/>
    </source>
</evidence>
<dbReference type="InterPro" id="IPR036388">
    <property type="entry name" value="WH-like_DNA-bd_sf"/>
</dbReference>
<evidence type="ECO:0000313" key="5">
    <source>
        <dbReference type="EMBL" id="AQS40305.1"/>
    </source>
</evidence>